<evidence type="ECO:0000256" key="1">
    <source>
        <dbReference type="SAM" id="MobiDB-lite"/>
    </source>
</evidence>
<proteinExistence type="predicted"/>
<name>A0A1C9U5D5_9VIRU</name>
<feature type="region of interest" description="Disordered" evidence="1">
    <location>
        <begin position="1"/>
        <end position="77"/>
    </location>
</feature>
<organism evidence="2">
    <name type="scientific">Anopheles totivirus</name>
    <dbReference type="NCBI Taxonomy" id="1903415"/>
    <lineage>
        <taxon>Viruses</taxon>
        <taxon>Riboviria</taxon>
        <taxon>Orthornavirae</taxon>
        <taxon>Duplornaviricota</taxon>
        <taxon>Chrymotiviricetes</taxon>
        <taxon>Ghabrivirales</taxon>
        <taxon>Betatotivirineae</taxon>
        <taxon>Inseviridae</taxon>
        <taxon>Insevirus</taxon>
        <taxon>Insevirus sani</taxon>
    </lineage>
</organism>
<feature type="compositionally biased region" description="Low complexity" evidence="1">
    <location>
        <begin position="24"/>
        <end position="35"/>
    </location>
</feature>
<evidence type="ECO:0000313" key="2">
    <source>
        <dbReference type="EMBL" id="AOR51365.1"/>
    </source>
</evidence>
<feature type="compositionally biased region" description="Basic and acidic residues" evidence="1">
    <location>
        <begin position="59"/>
        <end position="68"/>
    </location>
</feature>
<protein>
    <submittedName>
        <fullName evidence="2">Putative capsid</fullName>
    </submittedName>
</protein>
<dbReference type="EMBL" id="KX148550">
    <property type="protein sequence ID" value="AOR51365.1"/>
    <property type="molecule type" value="Genomic_RNA"/>
</dbReference>
<reference evidence="2" key="1">
    <citation type="journal article" date="2016" name="Virology">
        <title>West African Anopheles gambiae mosquitoes harbor a taxonomically diverse virome including new insect-specific flaviviruses, mononegaviruses, and totiviruses.</title>
        <authorList>
            <person name="Fauver J.R."/>
            <person name="Grubaugh N.D."/>
            <person name="Krajacich B.J."/>
            <person name="Weger-Lucarelli J."/>
            <person name="Lakin S.M."/>
            <person name="Fakoli L.S. Jr"/>
            <person name="Bolay F.K."/>
            <person name="Diclaro J.W. Jr"/>
            <person name="Dabire K.R."/>
            <person name="Foy B.D."/>
            <person name="Brackney D.E."/>
            <person name="Ebel G.D."/>
            <person name="Stenglein M.D."/>
        </authorList>
    </citation>
    <scope>NUCLEOTIDE SEQUENCE</scope>
</reference>
<reference evidence="2" key="2">
    <citation type="submission" date="2016-04" db="EMBL/GenBank/DDBJ databases">
        <authorList>
            <person name="Evans L.H."/>
            <person name="Alamgir A."/>
            <person name="Owens N."/>
            <person name="Weber N.D."/>
            <person name="Virtaneva K."/>
            <person name="Barbian K."/>
            <person name="Babar A."/>
            <person name="Rosenke K."/>
        </authorList>
    </citation>
    <scope>NUCLEOTIDE SEQUENCE</scope>
</reference>
<accession>A0A1C9U5D5</accession>
<sequence>MTDTGNVVQPSAAAGENVADNEVAPAPAAAAAAPANPQHQEAPRDNRAAQHHAPSGPSRRSDDLHDPGTAKGHHHEVEGMKSTGHDVVCLSALSALFVKPIRKAGPDGVVDWKPAGCTYTVKNNTRTMMTQTVADPLYLLGYTYSIPTTSGTPVTGDNTRVDAMCNVVSTTYAYNPYSTHPGFSAAGQEWWDKLNTLTSSGQANLKDLLPNGNAIDQVAIATLMKANEQGLFMMNHDEAPLLRAILMLYTYMPGKWYAYRSTCLASLRYNPSAIKYVSSDYQKSNNRGTLDGTAQIQLASGTSTLYVVPLDIYVAYRSGHALRDIGRYKGMAINEESVIIPIRYDDMQQGWILPYIISHTTTMWWNHAVTHDYRVVDRRSSNSDTVVVKTMPRSCMAVVGGKYAKIVLVVVDMHAKIMPESVDVDSVGSVPCGATGYPDFSKAVFTFLGMHGDSPQPDTCLLLSNVAKLCENVAFKDTLQRIYSMANELSFGFSLGYSVRTVGEVPDSKDFRVSGPRMINNVRTNASCKIGQEEPGDLAKSWEDIKNWLMGKSDWCTSPLGLIPSSRVKIQNGSDHLTRFRLYSYSDKYSVYRVSETLSDIRVLRHLGVYEGLGICEEYKFESAVSILNFAQGNAMLMAGAAGWCMCRIGYNIMDLNGMANYGKSDYMRNDLQPAYHLATLGFVDLSVSRAQGYITTADFSERVKGFLADSDARRKKIIIKDWPSIHLTYRHIAAILMKLSGYPEGPTILRSTLPHSSDVPAPEDDTDENGFYMAFKVTAKEEWRTLPLLTSIIGYEMRDLTVGRSPYCRVLLPTATLDRVKDMVTGWLDYNNIDAVKGRDGSKGDQSSNPQIELLAIPLPIVREAYREGLLARAFVFDMGALNWAEGGQNFKFKEKYLKITWPDPIKEWLSDAMKYIADKAKIMLPIAFQGNLPGAVTAGVLSVAMDGLNSLFAKAGSDKRYDFMAKKDGSAFTASETL</sequence>